<dbReference type="InterPro" id="IPR008313">
    <property type="entry name" value="GH125"/>
</dbReference>
<evidence type="ECO:0000313" key="1">
    <source>
        <dbReference type="EMBL" id="ANY66889.1"/>
    </source>
</evidence>
<dbReference type="SMART" id="SM01149">
    <property type="entry name" value="DUF1237"/>
    <property type="match status" value="1"/>
</dbReference>
<protein>
    <submittedName>
        <fullName evidence="1">Metal-independent alpha-mannosidase</fullName>
    </submittedName>
</protein>
<dbReference type="PIRSF" id="PIRSF028846">
    <property type="entry name" value="UCP028846"/>
    <property type="match status" value="1"/>
</dbReference>
<dbReference type="EMBL" id="CP016808">
    <property type="protein sequence ID" value="ANY66889.1"/>
    <property type="molecule type" value="Genomic_DNA"/>
</dbReference>
<dbReference type="GO" id="GO:0005975">
    <property type="term" value="P:carbohydrate metabolic process"/>
    <property type="evidence" value="ECO:0007669"/>
    <property type="project" value="InterPro"/>
</dbReference>
<dbReference type="InterPro" id="IPR008928">
    <property type="entry name" value="6-hairpin_glycosidase_sf"/>
</dbReference>
<dbReference type="InterPro" id="IPR012341">
    <property type="entry name" value="6hp_glycosidase-like_sf"/>
</dbReference>
<dbReference type="AlphaFoldDB" id="A0A1B2DGV0"/>
<name>A0A1B2DGV0_9BACL</name>
<organism evidence="1">
    <name type="scientific">Paenibacillus sp. BIHB 4019</name>
    <dbReference type="NCBI Taxonomy" id="1870819"/>
    <lineage>
        <taxon>Bacteria</taxon>
        <taxon>Bacillati</taxon>
        <taxon>Bacillota</taxon>
        <taxon>Bacilli</taxon>
        <taxon>Bacillales</taxon>
        <taxon>Paenibacillaceae</taxon>
        <taxon>Paenibacillus</taxon>
    </lineage>
</organism>
<dbReference type="Pfam" id="PF06824">
    <property type="entry name" value="Glyco_hydro_125"/>
    <property type="match status" value="1"/>
</dbReference>
<proteinExistence type="predicted"/>
<sequence length="438" mass="49346">MTEVMETLPTSVQSLIQEVEGKLGSRTKLARMFANCFSNTLTTTLKPQPDGAIFVITGDIPAMWLRDSAAQVRPYLILANEDAEMARLIEGVVKRQIQHILQDPYANAFNEHANSKGHQNDLTEMTPWLWERKYEIDSLCYPIQLAYLLWKTTGTTAHFDEAFTEACFSILRVWRTEQNHDGQSSYRFQRTDCPQSDTLLNEGKGTPSAVTGMTWSGFRPSDDACDYGYLIPSNMFAIVVLDYMAEIAVEVLDNQELAKQAAALRQEIQAGIEQYATVEHEQFGKIFAYETDGLGAYNLMDDANVPSLLSLPYLGCCKLDDPIYLNTRRFVLSEGNPYYFTGTAAQGIGSPHTPENYIWHISLAMQALTSQDEAEVERLLNVLESTDAGTDFLHEGFHKDDPSEYTREWFSWANALFSELILTYCGFKVPSSMNARSI</sequence>
<reference evidence="1" key="1">
    <citation type="submission" date="2016-08" db="EMBL/GenBank/DDBJ databases">
        <title>Complete Genome Seqeunce of Paenibacillus sp. BIHB 4019 from tea rhizoplane.</title>
        <authorList>
            <person name="Thakur R."/>
            <person name="Swarnkar M.K."/>
            <person name="Gulati A."/>
        </authorList>
    </citation>
    <scope>NUCLEOTIDE SEQUENCE [LARGE SCALE GENOMIC DNA]</scope>
    <source>
        <strain evidence="1">BIHB4019</strain>
    </source>
</reference>
<gene>
    <name evidence="1" type="ORF">BBD42_10730</name>
</gene>
<dbReference type="SUPFAM" id="SSF48208">
    <property type="entry name" value="Six-hairpin glycosidases"/>
    <property type="match status" value="1"/>
</dbReference>
<dbReference type="PANTHER" id="PTHR31047:SF0">
    <property type="entry name" value="MEIOTICALLY UP-REGULATED GENE 157 PROTEIN"/>
    <property type="match status" value="1"/>
</dbReference>
<dbReference type="RefSeq" id="WP_172455455.1">
    <property type="nucleotide sequence ID" value="NZ_CP016808.1"/>
</dbReference>
<dbReference type="PANTHER" id="PTHR31047">
    <property type="entry name" value="MEIOTICALLY UP-REGULATED GENE 157 PROTEIN"/>
    <property type="match status" value="1"/>
</dbReference>
<accession>A0A1B2DGV0</accession>
<dbReference type="Gene3D" id="1.50.10.10">
    <property type="match status" value="1"/>
</dbReference>